<organism evidence="1 2">
    <name type="scientific">Mycobacterium phage Tonenili</name>
    <dbReference type="NCBI Taxonomy" id="1891703"/>
    <lineage>
        <taxon>Viruses</taxon>
        <taxon>Duplodnaviria</taxon>
        <taxon>Heunggongvirae</taxon>
        <taxon>Uroviricota</taxon>
        <taxon>Caudoviricetes</taxon>
        <taxon>Ceeclamvirinae</taxon>
        <taxon>Bixzunavirus</taxon>
        <taxon>Bixzunavirus tonenili</taxon>
    </lineage>
</organism>
<dbReference type="EMBL" id="KX752698">
    <property type="protein sequence ID" value="AON96769.1"/>
    <property type="molecule type" value="Genomic_DNA"/>
</dbReference>
<dbReference type="GeneID" id="29066416"/>
<accession>A0A1C9EH01</accession>
<gene>
    <name evidence="1" type="ORF">SEA_TONENILI_18</name>
</gene>
<protein>
    <submittedName>
        <fullName evidence="1">Uncharacterized protein</fullName>
    </submittedName>
</protein>
<evidence type="ECO:0000313" key="1">
    <source>
        <dbReference type="EMBL" id="AON96769.1"/>
    </source>
</evidence>
<sequence>MTYVLFLWFGPRAYGAESKYGCWMPTVPRVGDTVVIPRGQPDYRGNTDPEDTQHMEVLRVTWTCDGTPHWHAEVQLR</sequence>
<keyword evidence="2" id="KW-1185">Reference proteome</keyword>
<dbReference type="RefSeq" id="YP_009287882.1">
    <property type="nucleotide sequence ID" value="NC_031080.1"/>
</dbReference>
<evidence type="ECO:0000313" key="2">
    <source>
        <dbReference type="Proteomes" id="UP000204231"/>
    </source>
</evidence>
<reference evidence="1 2" key="1">
    <citation type="submission" date="2016-08" db="EMBL/GenBank/DDBJ databases">
        <authorList>
            <person name="Acevedo E."/>
            <person name="Azhar M."/>
            <person name="Golebiewska U.P."/>
            <person name="Grzywna D."/>
            <person name="Guardiola R."/>
            <person name="Jackson O."/>
            <person name="John N."/>
            <person name="Kanavatsas C."/>
            <person name="Khan S."/>
            <person name="Leong J."/>
            <person name="Mansilla E."/>
            <person name="Muladjanov Y."/>
            <person name="Nouel J."/>
            <person name="Oh S."/>
            <person name="Oppedisano M."/>
            <person name="Sajid A."/>
            <person name="Samper M."/>
            <person name="Ugbeva O."/>
            <person name="Delesalle V.A."/>
            <person name="Garlena R.A."/>
            <person name="Russell D.A."/>
            <person name="Pope W.H."/>
            <person name="Jacobs-Sera D."/>
            <person name="Hendrix R.W."/>
            <person name="Hatfull G.F."/>
        </authorList>
    </citation>
    <scope>NUCLEOTIDE SEQUENCE [LARGE SCALE GENOMIC DNA]</scope>
</reference>
<dbReference type="KEGG" id="vg:29066416"/>
<name>A0A1C9EH01_9CAUD</name>
<proteinExistence type="predicted"/>
<dbReference type="Proteomes" id="UP000204231">
    <property type="component" value="Segment"/>
</dbReference>